<dbReference type="HOGENOM" id="CLU_2106885_0_0_6"/>
<gene>
    <name evidence="3" type="primary">virB1</name>
    <name evidence="3" type="ORF">I1A_000015</name>
</gene>
<feature type="signal peptide" evidence="2">
    <location>
        <begin position="1"/>
        <end position="20"/>
    </location>
</feature>
<keyword evidence="2" id="KW-0732">Signal</keyword>
<organism evidence="3">
    <name type="scientific">Pseudomonas fluorescens R124</name>
    <dbReference type="NCBI Taxonomy" id="743713"/>
    <lineage>
        <taxon>Bacteria</taxon>
        <taxon>Pseudomonadati</taxon>
        <taxon>Pseudomonadota</taxon>
        <taxon>Gammaproteobacteria</taxon>
        <taxon>Pseudomonadales</taxon>
        <taxon>Pseudomonadaceae</taxon>
        <taxon>Pseudomonas</taxon>
    </lineage>
</organism>
<evidence type="ECO:0000313" key="5">
    <source>
        <dbReference type="Proteomes" id="UP000006045"/>
    </source>
</evidence>
<reference evidence="4 5" key="2">
    <citation type="submission" date="2012-08" db="EMBL/GenBank/DDBJ databases">
        <title>The genome of cave-isolated P. fluorescens strain R124 demonstrates phenotypic adaptation to the mineral environment.</title>
        <authorList>
            <person name="Barton M.D."/>
            <person name="Petronio M."/>
            <person name="Giarrizzo J.G."/>
            <person name="Bowling B.V."/>
            <person name="Barton H.A."/>
        </authorList>
    </citation>
    <scope>NUCLEOTIDE SEQUENCE [LARGE SCALE GENOMIC DNA]</scope>
    <source>
        <strain evidence="4 5">R124</strain>
        <plasmid evidence="4 5">pMP-R124</plasmid>
    </source>
</reference>
<evidence type="ECO:0000313" key="4">
    <source>
        <dbReference type="EMBL" id="EJZ60936.1"/>
    </source>
</evidence>
<dbReference type="EMBL" id="JQ737005">
    <property type="protein sequence ID" value="AFS51691.1"/>
    <property type="molecule type" value="Genomic_DNA"/>
</dbReference>
<dbReference type="AlphaFoldDB" id="K0WRT8"/>
<dbReference type="OrthoDB" id="8565485at2"/>
<feature type="compositionally biased region" description="Basic and acidic residues" evidence="1">
    <location>
        <begin position="97"/>
        <end position="115"/>
    </location>
</feature>
<evidence type="ECO:0000313" key="3">
    <source>
        <dbReference type="EMBL" id="AFS51691.1"/>
    </source>
</evidence>
<accession>K0WRT8</accession>
<sequence length="115" mass="12763">MIARGMLLLLALHVVTTAWGAEVSKDSDLSSKAKESRQAMPANPASDPIADLFLGSTTPNQQTTQPVTQSAQPTYESWDVLRQYPRYTPLPPPSFNEAKEQEHPKETKENIDVKK</sequence>
<feature type="compositionally biased region" description="Low complexity" evidence="1">
    <location>
        <begin position="57"/>
        <end position="69"/>
    </location>
</feature>
<feature type="chain" id="PRO_5007677294" evidence="2">
    <location>
        <begin position="21"/>
        <end position="115"/>
    </location>
</feature>
<feature type="compositionally biased region" description="Basic and acidic residues" evidence="1">
    <location>
        <begin position="23"/>
        <end position="37"/>
    </location>
</feature>
<evidence type="ECO:0000256" key="1">
    <source>
        <dbReference type="SAM" id="MobiDB-lite"/>
    </source>
</evidence>
<evidence type="ECO:0000256" key="2">
    <source>
        <dbReference type="SAM" id="SignalP"/>
    </source>
</evidence>
<reference evidence="3" key="1">
    <citation type="submission" date="2012-03" db="EMBL/GenBank/DDBJ databases">
        <title>The genome of cave-isolated P. fluorescens strain R124 demonstrates phenotypic adaptation to the mineral environment.</title>
        <authorList>
            <person name="Barton M.D."/>
            <person name="Petronio M."/>
            <person name="Giarrizzo J.G."/>
            <person name="Bowling B."/>
            <person name="Barton H.A."/>
        </authorList>
    </citation>
    <scope>NUCLEOTIDE SEQUENCE</scope>
    <source>
        <strain evidence="3">R124</strain>
        <plasmid evidence="3">pMP-R124</plasmid>
    </source>
</reference>
<name>K0WRT8_PSEFL</name>
<proteinExistence type="predicted"/>
<dbReference type="RefSeq" id="WP_003229998.1">
    <property type="nucleotide sequence ID" value="NZ_CM001562.1"/>
</dbReference>
<protein>
    <submittedName>
        <fullName evidence="3">VirB1</fullName>
    </submittedName>
</protein>
<dbReference type="Proteomes" id="UP000006045">
    <property type="component" value="Plasmid pMP-R124"/>
</dbReference>
<keyword evidence="3" id="KW-0614">Plasmid</keyword>
<geneLocation type="plasmid" evidence="3 5">
    <name>pMP-R124</name>
</geneLocation>
<dbReference type="EMBL" id="CM001562">
    <property type="protein sequence ID" value="EJZ60936.1"/>
    <property type="molecule type" value="Genomic_DNA"/>
</dbReference>
<feature type="region of interest" description="Disordered" evidence="1">
    <location>
        <begin position="23"/>
        <end position="115"/>
    </location>
</feature>